<accession>A0A1G6NQ83</accession>
<evidence type="ECO:0000259" key="1">
    <source>
        <dbReference type="Pfam" id="PF24035"/>
    </source>
</evidence>
<protein>
    <recommendedName>
        <fullName evidence="1">DUF7344 domain-containing protein</fullName>
    </recommendedName>
</protein>
<proteinExistence type="predicted"/>
<evidence type="ECO:0000313" key="2">
    <source>
        <dbReference type="EMBL" id="SDC69335.1"/>
    </source>
</evidence>
<dbReference type="Pfam" id="PF24035">
    <property type="entry name" value="DUF7344"/>
    <property type="match status" value="1"/>
</dbReference>
<dbReference type="RefSeq" id="WP_092931909.1">
    <property type="nucleotide sequence ID" value="NZ_FMZP01000006.1"/>
</dbReference>
<dbReference type="AlphaFoldDB" id="A0A1G6NQ83"/>
<sequence length="141" mass="15805">MTIHSDRSLAVSERFPPGNNGVIDRRSLPRETIDRIVDSDRRREVLRCVLAADEPVSVRRLVATLADAEYDPTVGTPIHQLRQRIHVSLCRTHLPLLAEHDIVRYDPAQNLVAPGEHASAFESLLELDSESSEQPIAARLE</sequence>
<name>A0A1G6NQ83_9EURY</name>
<dbReference type="Proteomes" id="UP000199320">
    <property type="component" value="Unassembled WGS sequence"/>
</dbReference>
<dbReference type="InterPro" id="IPR055768">
    <property type="entry name" value="DUF7344"/>
</dbReference>
<organism evidence="2 5">
    <name type="scientific">Natrinema hispanicum</name>
    <dbReference type="NCBI Taxonomy" id="392421"/>
    <lineage>
        <taxon>Archaea</taxon>
        <taxon>Methanobacteriati</taxon>
        <taxon>Methanobacteriota</taxon>
        <taxon>Stenosarchaea group</taxon>
        <taxon>Halobacteria</taxon>
        <taxon>Halobacteriales</taxon>
        <taxon>Natrialbaceae</taxon>
        <taxon>Natrinema</taxon>
    </lineage>
</organism>
<feature type="domain" description="DUF7344" evidence="1">
    <location>
        <begin position="37"/>
        <end position="112"/>
    </location>
</feature>
<evidence type="ECO:0000313" key="4">
    <source>
        <dbReference type="Proteomes" id="UP000199320"/>
    </source>
</evidence>
<evidence type="ECO:0000313" key="5">
    <source>
        <dbReference type="Proteomes" id="UP000324021"/>
    </source>
</evidence>
<dbReference type="EMBL" id="FMZP01000006">
    <property type="protein sequence ID" value="SDC69335.1"/>
    <property type="molecule type" value="Genomic_DNA"/>
</dbReference>
<gene>
    <name evidence="3" type="ORF">SAMN04488694_10688</name>
    <name evidence="2" type="ORF">SAMN05192552_1006107</name>
</gene>
<dbReference type="Proteomes" id="UP000324021">
    <property type="component" value="Unassembled WGS sequence"/>
</dbReference>
<keyword evidence="4" id="KW-1185">Reference proteome</keyword>
<reference evidence="4 5" key="2">
    <citation type="submission" date="2016-10" db="EMBL/GenBank/DDBJ databases">
        <authorList>
            <person name="Varghese N."/>
            <person name="Submissions S."/>
        </authorList>
    </citation>
    <scope>NUCLEOTIDE SEQUENCE [LARGE SCALE GENOMIC DNA]</scope>
    <source>
        <strain evidence="2 5">CDM_1</strain>
        <strain evidence="4">CDM_6</strain>
    </source>
</reference>
<dbReference type="OrthoDB" id="156929at2157"/>
<dbReference type="EMBL" id="FOIC01000006">
    <property type="protein sequence ID" value="SET39657.1"/>
    <property type="molecule type" value="Genomic_DNA"/>
</dbReference>
<evidence type="ECO:0000313" key="3">
    <source>
        <dbReference type="EMBL" id="SET39657.1"/>
    </source>
</evidence>
<reference evidence="3" key="1">
    <citation type="submission" date="2016-10" db="EMBL/GenBank/DDBJ databases">
        <authorList>
            <person name="de Groot N.N."/>
        </authorList>
    </citation>
    <scope>NUCLEOTIDE SEQUENCE [LARGE SCALE GENOMIC DNA]</scope>
    <source>
        <strain evidence="3">CDM_6</strain>
    </source>
</reference>